<keyword evidence="1" id="KW-1133">Transmembrane helix</keyword>
<keyword evidence="1" id="KW-0472">Membrane</keyword>
<dbReference type="Proteomes" id="UP000783686">
    <property type="component" value="Unassembled WGS sequence"/>
</dbReference>
<dbReference type="Proteomes" id="UP000614601">
    <property type="component" value="Unassembled WGS sequence"/>
</dbReference>
<evidence type="ECO:0000313" key="3">
    <source>
        <dbReference type="Proteomes" id="UP000614601"/>
    </source>
</evidence>
<accession>A0A811LFC0</accession>
<protein>
    <submittedName>
        <fullName evidence="2">Uncharacterized protein</fullName>
    </submittedName>
</protein>
<organism evidence="2 3">
    <name type="scientific">Bursaphelenchus okinawaensis</name>
    <dbReference type="NCBI Taxonomy" id="465554"/>
    <lineage>
        <taxon>Eukaryota</taxon>
        <taxon>Metazoa</taxon>
        <taxon>Ecdysozoa</taxon>
        <taxon>Nematoda</taxon>
        <taxon>Chromadorea</taxon>
        <taxon>Rhabditida</taxon>
        <taxon>Tylenchina</taxon>
        <taxon>Tylenchomorpha</taxon>
        <taxon>Aphelenchoidea</taxon>
        <taxon>Aphelenchoididae</taxon>
        <taxon>Bursaphelenchus</taxon>
    </lineage>
</organism>
<dbReference type="EMBL" id="CAJFDH010000005">
    <property type="protein sequence ID" value="CAD5225715.1"/>
    <property type="molecule type" value="Genomic_DNA"/>
</dbReference>
<feature type="transmembrane region" description="Helical" evidence="1">
    <location>
        <begin position="78"/>
        <end position="99"/>
    </location>
</feature>
<name>A0A811LFC0_9BILA</name>
<dbReference type="EMBL" id="CAJFCW020000005">
    <property type="protein sequence ID" value="CAG9121229.1"/>
    <property type="molecule type" value="Genomic_DNA"/>
</dbReference>
<proteinExistence type="predicted"/>
<evidence type="ECO:0000256" key="1">
    <source>
        <dbReference type="SAM" id="Phobius"/>
    </source>
</evidence>
<evidence type="ECO:0000313" key="2">
    <source>
        <dbReference type="EMBL" id="CAD5225715.1"/>
    </source>
</evidence>
<sequence>MLWYPTVYLYPDGEMTECFTFGCIANGKAGVYYNIRLTAGIINIILVIIFTVSYVIYSSKSSFFAARAADMNSRMLRSVTIIVTNEILISAIPQAFPLFRSYAGQKGISPLYGALFCFEHSILLASYVRAFWKRPKRTSTRVTSVTTTYK</sequence>
<dbReference type="AlphaFoldDB" id="A0A811LFC0"/>
<feature type="transmembrane region" description="Helical" evidence="1">
    <location>
        <begin position="37"/>
        <end position="57"/>
    </location>
</feature>
<comment type="caution">
    <text evidence="2">The sequence shown here is derived from an EMBL/GenBank/DDBJ whole genome shotgun (WGS) entry which is preliminary data.</text>
</comment>
<feature type="transmembrane region" description="Helical" evidence="1">
    <location>
        <begin position="111"/>
        <end position="132"/>
    </location>
</feature>
<reference evidence="2" key="1">
    <citation type="submission" date="2020-09" db="EMBL/GenBank/DDBJ databases">
        <authorList>
            <person name="Kikuchi T."/>
        </authorList>
    </citation>
    <scope>NUCLEOTIDE SEQUENCE</scope>
    <source>
        <strain evidence="2">SH1</strain>
    </source>
</reference>
<keyword evidence="3" id="KW-1185">Reference proteome</keyword>
<gene>
    <name evidence="2" type="ORF">BOKJ2_LOCUS11716</name>
</gene>
<keyword evidence="1" id="KW-0812">Transmembrane</keyword>